<dbReference type="GO" id="GO:0009986">
    <property type="term" value="C:cell surface"/>
    <property type="evidence" value="ECO:0007669"/>
    <property type="project" value="TreeGrafter"/>
</dbReference>
<dbReference type="GO" id="GO:0009251">
    <property type="term" value="P:glucan catabolic process"/>
    <property type="evidence" value="ECO:0007669"/>
    <property type="project" value="TreeGrafter"/>
</dbReference>
<sequence length="421" mass="48150">MRGVNGITAGERGERIGRIDGVNLGGWLVLERWMTPGLFRASGEEDEIWLHRTADPAELERLLRRHRDTYITEKDFRAIAAHGLNLVRIPVPYFIFGDVPGHPGCVDHLDRAFDWAERAGLKVLIDLHTVPGSQNGFDNGGLTGVVRWHRSPLQVAFALDVLARLARRYRDRSALYGIEVLNEPVDWLTYLTSPSSSRAKDPREAWGSGHIPMRFLKRFYRAAYRRLRPILGDGPVIVFHDGFRLGRWRGWFAREGMRNVRLDTHAYLVMSERPEALFRRLPDAWLMRWYRLFTAWHARRIRRAARFTPVMVGEWCVANRLAARMGERAPRDGGPRAGDAGGVPSFAARRRDVYRAVAVMQRDAWDVSAGQIYWSYRLRGGRDATGRLDRLAPAGGDGVVTDDSRLDPWDLTHVWHAGWME</sequence>
<dbReference type="STRING" id="762211.BSTEL_1490"/>
<keyword evidence="5" id="KW-0735">Signal-anchor</keyword>
<proteinExistence type="inferred from homology"/>
<evidence type="ECO:0000256" key="4">
    <source>
        <dbReference type="ARBA" id="ARBA00022801"/>
    </source>
</evidence>
<evidence type="ECO:0000256" key="1">
    <source>
        <dbReference type="ARBA" id="ARBA00004401"/>
    </source>
</evidence>
<dbReference type="InterPro" id="IPR017853">
    <property type="entry name" value="GH"/>
</dbReference>
<dbReference type="GO" id="GO:0008422">
    <property type="term" value="F:beta-glucosidase activity"/>
    <property type="evidence" value="ECO:0007669"/>
    <property type="project" value="TreeGrafter"/>
</dbReference>
<evidence type="ECO:0000256" key="7">
    <source>
        <dbReference type="ARBA" id="ARBA00023136"/>
    </source>
</evidence>
<dbReference type="PANTHER" id="PTHR31297:SF34">
    <property type="entry name" value="GLUCAN 1,3-BETA-GLUCOSIDASE 2"/>
    <property type="match status" value="1"/>
</dbReference>
<keyword evidence="10" id="KW-0961">Cell wall biogenesis/degradation</keyword>
<dbReference type="AlphaFoldDB" id="A0A087DFL6"/>
<comment type="similarity">
    <text evidence="13">Belongs to the glycosyl hydrolase 5 (cellulase A) family.</text>
</comment>
<comment type="function">
    <text evidence="11">Glucosidase involved in the degradation of cellulosic biomass. Active on lichenan.</text>
</comment>
<dbReference type="InterPro" id="IPR050386">
    <property type="entry name" value="Glycosyl_hydrolase_5"/>
</dbReference>
<dbReference type="GO" id="GO:0005576">
    <property type="term" value="C:extracellular region"/>
    <property type="evidence" value="ECO:0007669"/>
    <property type="project" value="TreeGrafter"/>
</dbReference>
<accession>A0A087DFL6</accession>
<organism evidence="15 16">
    <name type="scientific">Bifidobacterium stellenboschense</name>
    <dbReference type="NCBI Taxonomy" id="762211"/>
    <lineage>
        <taxon>Bacteria</taxon>
        <taxon>Bacillati</taxon>
        <taxon>Actinomycetota</taxon>
        <taxon>Actinomycetes</taxon>
        <taxon>Bifidobacteriales</taxon>
        <taxon>Bifidobacteriaceae</taxon>
        <taxon>Bifidobacterium</taxon>
    </lineage>
</organism>
<evidence type="ECO:0000256" key="5">
    <source>
        <dbReference type="ARBA" id="ARBA00022968"/>
    </source>
</evidence>
<protein>
    <recommendedName>
        <fullName evidence="12">Exo-1,3-beta-glucanase D</fullName>
    </recommendedName>
</protein>
<evidence type="ECO:0000259" key="14">
    <source>
        <dbReference type="Pfam" id="PF00150"/>
    </source>
</evidence>
<evidence type="ECO:0000256" key="12">
    <source>
        <dbReference type="ARBA" id="ARBA00041260"/>
    </source>
</evidence>
<dbReference type="PANTHER" id="PTHR31297">
    <property type="entry name" value="GLUCAN ENDO-1,6-BETA-GLUCOSIDASE B"/>
    <property type="match status" value="1"/>
</dbReference>
<dbReference type="Proteomes" id="UP000029004">
    <property type="component" value="Unassembled WGS sequence"/>
</dbReference>
<reference evidence="15 16" key="1">
    <citation type="submission" date="2014-03" db="EMBL/GenBank/DDBJ databases">
        <title>Genomics of Bifidobacteria.</title>
        <authorList>
            <person name="Ventura M."/>
            <person name="Milani C."/>
            <person name="Lugli G.A."/>
        </authorList>
    </citation>
    <scope>NUCLEOTIDE SEQUENCE [LARGE SCALE GENOMIC DNA]</scope>
    <source>
        <strain evidence="15 16">DSM 23968</strain>
    </source>
</reference>
<keyword evidence="3" id="KW-0812">Transmembrane</keyword>
<keyword evidence="9 13" id="KW-0326">Glycosidase</keyword>
<evidence type="ECO:0000256" key="13">
    <source>
        <dbReference type="RuleBase" id="RU361153"/>
    </source>
</evidence>
<dbReference type="EMBL" id="JGZP01000023">
    <property type="protein sequence ID" value="KFI94316.1"/>
    <property type="molecule type" value="Genomic_DNA"/>
</dbReference>
<keyword evidence="7" id="KW-0472">Membrane</keyword>
<evidence type="ECO:0000256" key="6">
    <source>
        <dbReference type="ARBA" id="ARBA00022989"/>
    </source>
</evidence>
<evidence type="ECO:0000313" key="16">
    <source>
        <dbReference type="Proteomes" id="UP000029004"/>
    </source>
</evidence>
<keyword evidence="8" id="KW-0325">Glycoprotein</keyword>
<dbReference type="eggNOG" id="COG2730">
    <property type="taxonomic scope" value="Bacteria"/>
</dbReference>
<gene>
    <name evidence="15" type="ORF">BSTEL_1490</name>
</gene>
<evidence type="ECO:0000256" key="8">
    <source>
        <dbReference type="ARBA" id="ARBA00023180"/>
    </source>
</evidence>
<comment type="caution">
    <text evidence="15">The sequence shown here is derived from an EMBL/GenBank/DDBJ whole genome shotgun (WGS) entry which is preliminary data.</text>
</comment>
<evidence type="ECO:0000256" key="2">
    <source>
        <dbReference type="ARBA" id="ARBA00022475"/>
    </source>
</evidence>
<dbReference type="RefSeq" id="WP_051923062.1">
    <property type="nucleotide sequence ID" value="NZ_JGZP01000023.1"/>
</dbReference>
<dbReference type="SUPFAM" id="SSF51445">
    <property type="entry name" value="(Trans)glycosidases"/>
    <property type="match status" value="1"/>
</dbReference>
<name>A0A087DFL6_9BIFI</name>
<dbReference type="Gene3D" id="3.20.20.80">
    <property type="entry name" value="Glycosidases"/>
    <property type="match status" value="1"/>
</dbReference>
<comment type="subcellular location">
    <subcellularLocation>
        <location evidence="1">Cell membrane</location>
        <topology evidence="1">Single-pass type II membrane protein</topology>
    </subcellularLocation>
</comment>
<keyword evidence="2" id="KW-1003">Cell membrane</keyword>
<dbReference type="GO" id="GO:0005886">
    <property type="term" value="C:plasma membrane"/>
    <property type="evidence" value="ECO:0007669"/>
    <property type="project" value="UniProtKB-SubCell"/>
</dbReference>
<dbReference type="OrthoDB" id="4771662at2"/>
<keyword evidence="16" id="KW-1185">Reference proteome</keyword>
<feature type="domain" description="Glycoside hydrolase family 5" evidence="14">
    <location>
        <begin position="70"/>
        <end position="186"/>
    </location>
</feature>
<evidence type="ECO:0000256" key="10">
    <source>
        <dbReference type="ARBA" id="ARBA00023316"/>
    </source>
</evidence>
<evidence type="ECO:0000313" key="15">
    <source>
        <dbReference type="EMBL" id="KFI94316.1"/>
    </source>
</evidence>
<evidence type="ECO:0000256" key="9">
    <source>
        <dbReference type="ARBA" id="ARBA00023295"/>
    </source>
</evidence>
<evidence type="ECO:0000256" key="3">
    <source>
        <dbReference type="ARBA" id="ARBA00022692"/>
    </source>
</evidence>
<dbReference type="GO" id="GO:0071555">
    <property type="term" value="P:cell wall organization"/>
    <property type="evidence" value="ECO:0007669"/>
    <property type="project" value="UniProtKB-KW"/>
</dbReference>
<dbReference type="InterPro" id="IPR001547">
    <property type="entry name" value="Glyco_hydro_5"/>
</dbReference>
<evidence type="ECO:0000256" key="11">
    <source>
        <dbReference type="ARBA" id="ARBA00037126"/>
    </source>
</evidence>
<keyword evidence="6" id="KW-1133">Transmembrane helix</keyword>
<keyword evidence="4 13" id="KW-0378">Hydrolase</keyword>
<dbReference type="Pfam" id="PF00150">
    <property type="entry name" value="Cellulase"/>
    <property type="match status" value="1"/>
</dbReference>